<evidence type="ECO:0000313" key="1">
    <source>
        <dbReference type="EMBL" id="MPN21443.1"/>
    </source>
</evidence>
<proteinExistence type="predicted"/>
<organism evidence="1">
    <name type="scientific">bioreactor metagenome</name>
    <dbReference type="NCBI Taxonomy" id="1076179"/>
    <lineage>
        <taxon>unclassified sequences</taxon>
        <taxon>metagenomes</taxon>
        <taxon>ecological metagenomes</taxon>
    </lineage>
</organism>
<protein>
    <submittedName>
        <fullName evidence="1">Uncharacterized protein</fullName>
    </submittedName>
</protein>
<dbReference type="EMBL" id="VSSQ01069428">
    <property type="protein sequence ID" value="MPN21443.1"/>
    <property type="molecule type" value="Genomic_DNA"/>
</dbReference>
<gene>
    <name evidence="1" type="ORF">SDC9_168822</name>
</gene>
<reference evidence="1" key="1">
    <citation type="submission" date="2019-08" db="EMBL/GenBank/DDBJ databases">
        <authorList>
            <person name="Kucharzyk K."/>
            <person name="Murdoch R.W."/>
            <person name="Higgins S."/>
            <person name="Loffler F."/>
        </authorList>
    </citation>
    <scope>NUCLEOTIDE SEQUENCE</scope>
</reference>
<sequence length="136" mass="14529">MIDQKPAPVRFQRRRAGADFKPLPASGRAHDLAMPTPIGQVRTAAQIDIAERSVAVIAGAAEHAVFALNLARKQHAVAIVGQKCVLQLVKSAKILRPSHADGRLPVHAVAPGKIIFPFQPGNPRVEPVILRHAAGK</sequence>
<name>A0A645GC50_9ZZZZ</name>
<accession>A0A645GC50</accession>
<comment type="caution">
    <text evidence="1">The sequence shown here is derived from an EMBL/GenBank/DDBJ whole genome shotgun (WGS) entry which is preliminary data.</text>
</comment>
<dbReference type="AlphaFoldDB" id="A0A645GC50"/>